<evidence type="ECO:0000256" key="3">
    <source>
        <dbReference type="ARBA" id="ARBA00022723"/>
    </source>
</evidence>
<keyword evidence="5 12" id="KW-0863">Zinc-finger</keyword>
<proteinExistence type="inferred from homology"/>
<feature type="compositionally biased region" description="Low complexity" evidence="13">
    <location>
        <begin position="38"/>
        <end position="47"/>
    </location>
</feature>
<keyword evidence="6" id="KW-0862">Zinc</keyword>
<feature type="compositionally biased region" description="Polar residues" evidence="13">
    <location>
        <begin position="27"/>
        <end position="37"/>
    </location>
</feature>
<dbReference type="Pfam" id="PF00096">
    <property type="entry name" value="zf-C2H2"/>
    <property type="match status" value="2"/>
</dbReference>
<dbReference type="SUPFAM" id="SSF57667">
    <property type="entry name" value="beta-beta-alpha zinc fingers"/>
    <property type="match status" value="1"/>
</dbReference>
<sequence length="143" mass="15762">MLCGGEGDSVEDMLMLALPPPLPPVTSYPSNAGFTHSNNNTTTNNSLVPPPSLPLPSLVSHLSHLTPSAAASSVSRRCHWCHLCKREFPFPSKLNEHMRTHTGEKPYACPFCPFRTSLKWNLKSHMLRHQDALARAPPSKPQT</sequence>
<evidence type="ECO:0000256" key="2">
    <source>
        <dbReference type="ARBA" id="ARBA00007746"/>
    </source>
</evidence>
<evidence type="ECO:0000256" key="8">
    <source>
        <dbReference type="ARBA" id="ARBA00023125"/>
    </source>
</evidence>
<dbReference type="GO" id="GO:0000981">
    <property type="term" value="F:DNA-binding transcription factor activity, RNA polymerase II-specific"/>
    <property type="evidence" value="ECO:0007669"/>
    <property type="project" value="TreeGrafter"/>
</dbReference>
<name>A0AAE1EMQ5_PETCI</name>
<evidence type="ECO:0000256" key="6">
    <source>
        <dbReference type="ARBA" id="ARBA00022833"/>
    </source>
</evidence>
<evidence type="ECO:0000313" key="15">
    <source>
        <dbReference type="EMBL" id="KAK3854816.1"/>
    </source>
</evidence>
<dbReference type="PROSITE" id="PS00028">
    <property type="entry name" value="ZINC_FINGER_C2H2_1"/>
    <property type="match status" value="1"/>
</dbReference>
<evidence type="ECO:0000256" key="12">
    <source>
        <dbReference type="PROSITE-ProRule" id="PRU00042"/>
    </source>
</evidence>
<evidence type="ECO:0000256" key="4">
    <source>
        <dbReference type="ARBA" id="ARBA00022737"/>
    </source>
</evidence>
<dbReference type="GO" id="GO:0000978">
    <property type="term" value="F:RNA polymerase II cis-regulatory region sequence-specific DNA binding"/>
    <property type="evidence" value="ECO:0007669"/>
    <property type="project" value="TreeGrafter"/>
</dbReference>
<dbReference type="GO" id="GO:0008270">
    <property type="term" value="F:zinc ion binding"/>
    <property type="evidence" value="ECO:0007669"/>
    <property type="project" value="UniProtKB-KW"/>
</dbReference>
<evidence type="ECO:0000256" key="11">
    <source>
        <dbReference type="ARBA" id="ARBA00038474"/>
    </source>
</evidence>
<keyword evidence="9" id="KW-0804">Transcription</keyword>
<evidence type="ECO:0000256" key="5">
    <source>
        <dbReference type="ARBA" id="ARBA00022771"/>
    </source>
</evidence>
<keyword evidence="16" id="KW-1185">Reference proteome</keyword>
<dbReference type="AlphaFoldDB" id="A0AAE1EMQ5"/>
<evidence type="ECO:0000256" key="10">
    <source>
        <dbReference type="ARBA" id="ARBA00023242"/>
    </source>
</evidence>
<evidence type="ECO:0000256" key="13">
    <source>
        <dbReference type="SAM" id="MobiDB-lite"/>
    </source>
</evidence>
<dbReference type="SMART" id="SM00355">
    <property type="entry name" value="ZnF_C2H2"/>
    <property type="match status" value="2"/>
</dbReference>
<evidence type="ECO:0000313" key="16">
    <source>
        <dbReference type="Proteomes" id="UP001286313"/>
    </source>
</evidence>
<dbReference type="InterPro" id="IPR013087">
    <property type="entry name" value="Znf_C2H2_type"/>
</dbReference>
<dbReference type="FunFam" id="3.30.160.60:FF:000614">
    <property type="entry name" value="Zinc finger protein 142"/>
    <property type="match status" value="1"/>
</dbReference>
<keyword evidence="4" id="KW-0677">Repeat</keyword>
<dbReference type="InterPro" id="IPR036236">
    <property type="entry name" value="Znf_C2H2_sf"/>
</dbReference>
<evidence type="ECO:0000256" key="1">
    <source>
        <dbReference type="ARBA" id="ARBA00004123"/>
    </source>
</evidence>
<dbReference type="PANTHER" id="PTHR23233:SF84">
    <property type="entry name" value="FI23031P1"/>
    <property type="match status" value="1"/>
</dbReference>
<keyword evidence="10" id="KW-0539">Nucleus</keyword>
<organism evidence="15 16">
    <name type="scientific">Petrolisthes cinctipes</name>
    <name type="common">Flat porcelain crab</name>
    <dbReference type="NCBI Taxonomy" id="88211"/>
    <lineage>
        <taxon>Eukaryota</taxon>
        <taxon>Metazoa</taxon>
        <taxon>Ecdysozoa</taxon>
        <taxon>Arthropoda</taxon>
        <taxon>Crustacea</taxon>
        <taxon>Multicrustacea</taxon>
        <taxon>Malacostraca</taxon>
        <taxon>Eumalacostraca</taxon>
        <taxon>Eucarida</taxon>
        <taxon>Decapoda</taxon>
        <taxon>Pleocyemata</taxon>
        <taxon>Anomura</taxon>
        <taxon>Galatheoidea</taxon>
        <taxon>Porcellanidae</taxon>
        <taxon>Petrolisthes</taxon>
    </lineage>
</organism>
<evidence type="ECO:0000259" key="14">
    <source>
        <dbReference type="PROSITE" id="PS50157"/>
    </source>
</evidence>
<comment type="caution">
    <text evidence="15">The sequence shown here is derived from an EMBL/GenBank/DDBJ whole genome shotgun (WGS) entry which is preliminary data.</text>
</comment>
<keyword evidence="3" id="KW-0479">Metal-binding</keyword>
<keyword evidence="7" id="KW-0805">Transcription regulation</keyword>
<accession>A0AAE1EMQ5</accession>
<dbReference type="Gene3D" id="3.30.160.60">
    <property type="entry name" value="Classic Zinc Finger"/>
    <property type="match status" value="2"/>
</dbReference>
<gene>
    <name evidence="15" type="ORF">Pcinc_038725</name>
</gene>
<dbReference type="InterPro" id="IPR051565">
    <property type="entry name" value="Sal_C2H2-zinc-finger"/>
</dbReference>
<evidence type="ECO:0000256" key="9">
    <source>
        <dbReference type="ARBA" id="ARBA00023163"/>
    </source>
</evidence>
<comment type="similarity">
    <text evidence="11">Belongs to the sal C2H2-type zinc-finger protein family.</text>
</comment>
<protein>
    <recommendedName>
        <fullName evidence="14">C2H2-type domain-containing protein</fullName>
    </recommendedName>
</protein>
<comment type="similarity">
    <text evidence="2">Belongs to the hunchback C2H2-type zinc-finger protein family.</text>
</comment>
<dbReference type="PANTHER" id="PTHR23233">
    <property type="entry name" value="SAL-LIKE PROTEIN"/>
    <property type="match status" value="1"/>
</dbReference>
<dbReference type="Proteomes" id="UP001286313">
    <property type="component" value="Unassembled WGS sequence"/>
</dbReference>
<dbReference type="GO" id="GO:0005634">
    <property type="term" value="C:nucleus"/>
    <property type="evidence" value="ECO:0007669"/>
    <property type="project" value="UniProtKB-SubCell"/>
</dbReference>
<dbReference type="EMBL" id="JAWQEG010006436">
    <property type="protein sequence ID" value="KAK3854816.1"/>
    <property type="molecule type" value="Genomic_DNA"/>
</dbReference>
<feature type="region of interest" description="Disordered" evidence="13">
    <location>
        <begin position="27"/>
        <end position="50"/>
    </location>
</feature>
<reference evidence="15" key="1">
    <citation type="submission" date="2023-10" db="EMBL/GenBank/DDBJ databases">
        <title>Genome assemblies of two species of porcelain crab, Petrolisthes cinctipes and Petrolisthes manimaculis (Anomura: Porcellanidae).</title>
        <authorList>
            <person name="Angst P."/>
        </authorList>
    </citation>
    <scope>NUCLEOTIDE SEQUENCE</scope>
    <source>
        <strain evidence="15">PB745_01</strain>
        <tissue evidence="15">Gill</tissue>
    </source>
</reference>
<dbReference type="PROSITE" id="PS50157">
    <property type="entry name" value="ZINC_FINGER_C2H2_2"/>
    <property type="match status" value="1"/>
</dbReference>
<evidence type="ECO:0000256" key="7">
    <source>
        <dbReference type="ARBA" id="ARBA00023015"/>
    </source>
</evidence>
<keyword evidence="8" id="KW-0238">DNA-binding</keyword>
<comment type="subcellular location">
    <subcellularLocation>
        <location evidence="1">Nucleus</location>
    </subcellularLocation>
</comment>
<feature type="domain" description="C2H2-type" evidence="14">
    <location>
        <begin position="79"/>
        <end position="106"/>
    </location>
</feature>